<dbReference type="Gene3D" id="1.25.40.20">
    <property type="entry name" value="Ankyrin repeat-containing domain"/>
    <property type="match status" value="1"/>
</dbReference>
<accession>A0A4P9XN32</accession>
<dbReference type="GO" id="GO:0085020">
    <property type="term" value="P:protein K6-linked ubiquitination"/>
    <property type="evidence" value="ECO:0007669"/>
    <property type="project" value="TreeGrafter"/>
</dbReference>
<keyword evidence="1" id="KW-0677">Repeat</keyword>
<evidence type="ECO:0000256" key="3">
    <source>
        <dbReference type="PROSITE-ProRule" id="PRU00023"/>
    </source>
</evidence>
<dbReference type="Proteomes" id="UP000271241">
    <property type="component" value="Unassembled WGS sequence"/>
</dbReference>
<dbReference type="Pfam" id="PF12796">
    <property type="entry name" value="Ank_2"/>
    <property type="match status" value="1"/>
</dbReference>
<keyword evidence="2 3" id="KW-0040">ANK repeat</keyword>
<feature type="repeat" description="ANK" evidence="3">
    <location>
        <begin position="32"/>
        <end position="64"/>
    </location>
</feature>
<dbReference type="SMART" id="SM00248">
    <property type="entry name" value="ANK"/>
    <property type="match status" value="3"/>
</dbReference>
<evidence type="ECO:0000313" key="5">
    <source>
        <dbReference type="EMBL" id="RKP07357.1"/>
    </source>
</evidence>
<protein>
    <submittedName>
        <fullName evidence="5">Ankyrin repeat-containing domain protein</fullName>
    </submittedName>
</protein>
<dbReference type="SUPFAM" id="SSF48403">
    <property type="entry name" value="Ankyrin repeat"/>
    <property type="match status" value="1"/>
</dbReference>
<dbReference type="AlphaFoldDB" id="A0A4P9XN32"/>
<dbReference type="InterPro" id="IPR036770">
    <property type="entry name" value="Ankyrin_rpt-contain_sf"/>
</dbReference>
<dbReference type="PANTHER" id="PTHR24171:SF8">
    <property type="entry name" value="BRCA1-ASSOCIATED RING DOMAIN PROTEIN 1"/>
    <property type="match status" value="1"/>
</dbReference>
<dbReference type="InterPro" id="IPR002110">
    <property type="entry name" value="Ankyrin_rpt"/>
</dbReference>
<dbReference type="GO" id="GO:0004842">
    <property type="term" value="F:ubiquitin-protein transferase activity"/>
    <property type="evidence" value="ECO:0007669"/>
    <property type="project" value="TreeGrafter"/>
</dbReference>
<dbReference type="PANTHER" id="PTHR24171">
    <property type="entry name" value="ANKYRIN REPEAT DOMAIN-CONTAINING PROTEIN 39-RELATED"/>
    <property type="match status" value="1"/>
</dbReference>
<evidence type="ECO:0000256" key="1">
    <source>
        <dbReference type="ARBA" id="ARBA00022737"/>
    </source>
</evidence>
<feature type="region of interest" description="Disordered" evidence="4">
    <location>
        <begin position="89"/>
        <end position="109"/>
    </location>
</feature>
<proteinExistence type="predicted"/>
<gene>
    <name evidence="5" type="ORF">THASP1DRAFT_30826</name>
</gene>
<dbReference type="EMBL" id="KZ992731">
    <property type="protein sequence ID" value="RKP07357.1"/>
    <property type="molecule type" value="Genomic_DNA"/>
</dbReference>
<evidence type="ECO:0000313" key="6">
    <source>
        <dbReference type="Proteomes" id="UP000271241"/>
    </source>
</evidence>
<keyword evidence="6" id="KW-1185">Reference proteome</keyword>
<dbReference type="PROSITE" id="PS50088">
    <property type="entry name" value="ANK_REPEAT"/>
    <property type="match status" value="1"/>
</dbReference>
<sequence>MKNIWIAASDGDIEGVKALLDAGQPVNAADDNGYTPLHAAASYDHLELIQLLLERGADANQADEDGDTPLFACETVRCAEALLAGGADATLRNEEGKSAAESAAEDPDRQQVAELLRTRFPETYSADNVALPTNEDLAFQERFEAMMQAMAAGEANGVSAAATADSQESDA</sequence>
<dbReference type="PRINTS" id="PR01415">
    <property type="entry name" value="ANKYRIN"/>
</dbReference>
<name>A0A4P9XN32_9FUNG</name>
<evidence type="ECO:0000256" key="2">
    <source>
        <dbReference type="ARBA" id="ARBA00023043"/>
    </source>
</evidence>
<dbReference type="STRING" id="78915.A0A4P9XN32"/>
<reference evidence="6" key="1">
    <citation type="journal article" date="2018" name="Nat. Microbiol.">
        <title>Leveraging single-cell genomics to expand the fungal tree of life.</title>
        <authorList>
            <person name="Ahrendt S.R."/>
            <person name="Quandt C.A."/>
            <person name="Ciobanu D."/>
            <person name="Clum A."/>
            <person name="Salamov A."/>
            <person name="Andreopoulos B."/>
            <person name="Cheng J.F."/>
            <person name="Woyke T."/>
            <person name="Pelin A."/>
            <person name="Henrissat B."/>
            <person name="Reynolds N.K."/>
            <person name="Benny G.L."/>
            <person name="Smith M.E."/>
            <person name="James T.Y."/>
            <person name="Grigoriev I.V."/>
        </authorList>
    </citation>
    <scope>NUCLEOTIDE SEQUENCE [LARGE SCALE GENOMIC DNA]</scope>
    <source>
        <strain evidence="6">RSA 1356</strain>
    </source>
</reference>
<dbReference type="OrthoDB" id="19174at2759"/>
<organism evidence="5 6">
    <name type="scientific">Thamnocephalis sphaerospora</name>
    <dbReference type="NCBI Taxonomy" id="78915"/>
    <lineage>
        <taxon>Eukaryota</taxon>
        <taxon>Fungi</taxon>
        <taxon>Fungi incertae sedis</taxon>
        <taxon>Zoopagomycota</taxon>
        <taxon>Zoopagomycotina</taxon>
        <taxon>Zoopagomycetes</taxon>
        <taxon>Zoopagales</taxon>
        <taxon>Sigmoideomycetaceae</taxon>
        <taxon>Thamnocephalis</taxon>
    </lineage>
</organism>
<evidence type="ECO:0000256" key="4">
    <source>
        <dbReference type="SAM" id="MobiDB-lite"/>
    </source>
</evidence>
<dbReference type="PROSITE" id="PS50297">
    <property type="entry name" value="ANK_REP_REGION"/>
    <property type="match status" value="1"/>
</dbReference>